<comment type="caution">
    <text evidence="1">The sequence shown here is derived from an EMBL/GenBank/DDBJ whole genome shotgun (WGS) entry which is preliminary data.</text>
</comment>
<organism evidence="1 2">
    <name type="scientific">Roseofilum reptotaenium AO1-A</name>
    <dbReference type="NCBI Taxonomy" id="1925591"/>
    <lineage>
        <taxon>Bacteria</taxon>
        <taxon>Bacillati</taxon>
        <taxon>Cyanobacteriota</taxon>
        <taxon>Cyanophyceae</taxon>
        <taxon>Desertifilales</taxon>
        <taxon>Desertifilaceae</taxon>
        <taxon>Roseofilum</taxon>
    </lineage>
</organism>
<proteinExistence type="predicted"/>
<dbReference type="AlphaFoldDB" id="A0A1L9QSR9"/>
<protein>
    <submittedName>
        <fullName evidence="1">Uncharacterized protein</fullName>
    </submittedName>
</protein>
<sequence length="362" mass="40497">MIEIFIEPHQKFGQPPIEPNEPNPITVKLLPIGGNVEEPTFSGIGDGNQRLVDAKKLVEACTNYIKTTVIGTRFPGIFFIYRGVAIGGLQHGLGGFASKPLTVKEKSIDPAIIQGNDDFNRLTGLVPIQKKLGKKGKEDDPSCIALTNQEGAYRIVKTDTSSGNVKSYLCCGNTDRQFSWENTMNPNGKTLCTFLGNTSCPYLADWDLVLVGVTKQSIRQDKIGVFNVVKHQEAGSNMYQIIPQWLLDCIKAQQIPIYTHVTQHGPESLYCGNDITQQNEQFIVLTHPNASRSGLDKVTHEVINRESKMSEETPWSLVQKYVQNTFVQQYFLYQFEEFNGKENKPNSFDQAIHTVNQKLLRG</sequence>
<accession>A0A1L9QSR9</accession>
<keyword evidence="2" id="KW-1185">Reference proteome</keyword>
<gene>
    <name evidence="1" type="ORF">BI308_10360</name>
</gene>
<dbReference type="Proteomes" id="UP000183940">
    <property type="component" value="Unassembled WGS sequence"/>
</dbReference>
<evidence type="ECO:0000313" key="2">
    <source>
        <dbReference type="Proteomes" id="UP000183940"/>
    </source>
</evidence>
<evidence type="ECO:0000313" key="1">
    <source>
        <dbReference type="EMBL" id="OJJ25713.1"/>
    </source>
</evidence>
<name>A0A1L9QSR9_9CYAN</name>
<dbReference type="EMBL" id="MLAW01000014">
    <property type="protein sequence ID" value="OJJ25713.1"/>
    <property type="molecule type" value="Genomic_DNA"/>
</dbReference>
<reference evidence="1" key="1">
    <citation type="submission" date="2016-10" db="EMBL/GenBank/DDBJ databases">
        <title>CRISPR-Cas defence system in Roseofilum reptotaenium: evidence of a bacteriophage-cyanobacterium arms race in the coral black band disease.</title>
        <authorList>
            <person name="Buerger P."/>
            <person name="Wood-Charlson E.M."/>
            <person name="Weynberg K.D."/>
            <person name="Willis B."/>
            <person name="Van Oppen M.J."/>
        </authorList>
    </citation>
    <scope>NUCLEOTIDE SEQUENCE [LARGE SCALE GENOMIC DNA]</scope>
    <source>
        <strain evidence="1">AO1-A</strain>
    </source>
</reference>